<keyword evidence="3 6" id="KW-0812">Transmembrane</keyword>
<protein>
    <submittedName>
        <fullName evidence="8">Phenylalanine-specific permease</fullName>
    </submittedName>
</protein>
<keyword evidence="4 6" id="KW-1133">Transmembrane helix</keyword>
<dbReference type="PANTHER" id="PTHR43495:SF3">
    <property type="entry name" value="PHENYLALANINE-SPECIFIC PERMEASE"/>
    <property type="match status" value="1"/>
</dbReference>
<evidence type="ECO:0000256" key="5">
    <source>
        <dbReference type="ARBA" id="ARBA00023136"/>
    </source>
</evidence>
<evidence type="ECO:0000256" key="4">
    <source>
        <dbReference type="ARBA" id="ARBA00022989"/>
    </source>
</evidence>
<dbReference type="EMBL" id="UGXK01000001">
    <property type="protein sequence ID" value="SUG68994.1"/>
    <property type="molecule type" value="Genomic_DNA"/>
</dbReference>
<sequence length="87" mass="9953">MALVVATLLLNWIMICLAHLRFRAAMRRKGRETQFKALFYPAGNYLCIAFLALILVLMCTMDDMRLSAIFAAGMDCVPVYRVYRFAP</sequence>
<comment type="subcellular location">
    <subcellularLocation>
        <location evidence="1">Membrane</location>
        <topology evidence="1">Multi-pass membrane protein</topology>
    </subcellularLocation>
</comment>
<evidence type="ECO:0000256" key="6">
    <source>
        <dbReference type="SAM" id="Phobius"/>
    </source>
</evidence>
<reference evidence="8 9" key="1">
    <citation type="submission" date="2018-06" db="EMBL/GenBank/DDBJ databases">
        <authorList>
            <consortium name="Pathogen Informatics"/>
            <person name="Doyle S."/>
        </authorList>
    </citation>
    <scope>NUCLEOTIDE SEQUENCE [LARGE SCALE GENOMIC DNA]</scope>
    <source>
        <strain evidence="8 9">NCTC5798</strain>
    </source>
</reference>
<feature type="domain" description="Amino acid permease/ SLC12A" evidence="7">
    <location>
        <begin position="2"/>
        <end position="66"/>
    </location>
</feature>
<accession>A0A379UKZ1</accession>
<dbReference type="GO" id="GO:0055085">
    <property type="term" value="P:transmembrane transport"/>
    <property type="evidence" value="ECO:0007669"/>
    <property type="project" value="InterPro"/>
</dbReference>
<evidence type="ECO:0000259" key="7">
    <source>
        <dbReference type="Pfam" id="PF00324"/>
    </source>
</evidence>
<keyword evidence="2" id="KW-0813">Transport</keyword>
<dbReference type="GO" id="GO:0016020">
    <property type="term" value="C:membrane"/>
    <property type="evidence" value="ECO:0007669"/>
    <property type="project" value="UniProtKB-SubCell"/>
</dbReference>
<dbReference type="PANTHER" id="PTHR43495">
    <property type="entry name" value="GABA PERMEASE"/>
    <property type="match status" value="1"/>
</dbReference>
<evidence type="ECO:0000313" key="9">
    <source>
        <dbReference type="Proteomes" id="UP000255534"/>
    </source>
</evidence>
<organism evidence="8 9">
    <name type="scientific">Salmonella enterica I</name>
    <dbReference type="NCBI Taxonomy" id="59201"/>
    <lineage>
        <taxon>Bacteria</taxon>
        <taxon>Pseudomonadati</taxon>
        <taxon>Pseudomonadota</taxon>
        <taxon>Gammaproteobacteria</taxon>
        <taxon>Enterobacterales</taxon>
        <taxon>Enterobacteriaceae</taxon>
        <taxon>Salmonella</taxon>
    </lineage>
</organism>
<dbReference type="InterPro" id="IPR004841">
    <property type="entry name" value="AA-permease/SLC12A_dom"/>
</dbReference>
<evidence type="ECO:0000256" key="3">
    <source>
        <dbReference type="ARBA" id="ARBA00022692"/>
    </source>
</evidence>
<dbReference type="Gene3D" id="1.20.1740.10">
    <property type="entry name" value="Amino acid/polyamine transporter I"/>
    <property type="match status" value="1"/>
</dbReference>
<evidence type="ECO:0000256" key="1">
    <source>
        <dbReference type="ARBA" id="ARBA00004141"/>
    </source>
</evidence>
<keyword evidence="5 6" id="KW-0472">Membrane</keyword>
<dbReference type="Proteomes" id="UP000255534">
    <property type="component" value="Unassembled WGS sequence"/>
</dbReference>
<evidence type="ECO:0000256" key="2">
    <source>
        <dbReference type="ARBA" id="ARBA00022448"/>
    </source>
</evidence>
<feature type="transmembrane region" description="Helical" evidence="6">
    <location>
        <begin position="42"/>
        <end position="60"/>
    </location>
</feature>
<dbReference type="Pfam" id="PF00324">
    <property type="entry name" value="AA_permease"/>
    <property type="match status" value="1"/>
</dbReference>
<gene>
    <name evidence="8" type="primary">pheP_2</name>
    <name evidence="8" type="ORF">NCTC5798_00039</name>
</gene>
<proteinExistence type="predicted"/>
<dbReference type="AlphaFoldDB" id="A0A379UKZ1"/>
<evidence type="ECO:0000313" key="8">
    <source>
        <dbReference type="EMBL" id="SUG68994.1"/>
    </source>
</evidence>
<name>A0A379UKZ1_SALET</name>